<comment type="cofactor">
    <cofactor evidence="17">
        <name>Mg(2+)</name>
        <dbReference type="ChEBI" id="CHEBI:18420"/>
    </cofactor>
    <cofactor evidence="17">
        <name>Ca(2+)</name>
        <dbReference type="ChEBI" id="CHEBI:29108"/>
    </cofactor>
    <cofactor evidence="17">
        <name>Mn(2+)</name>
        <dbReference type="ChEBI" id="CHEBI:29035"/>
    </cofactor>
    <cofactor evidence="17">
        <name>Co(2+)</name>
        <dbReference type="ChEBI" id="CHEBI:48828"/>
    </cofactor>
    <text evidence="17">Binds 1 Mg(2+) ion per subunit. Can also utilize other divalent metal cations, such as Ca(2+), Mn(2+) and Co(2+).</text>
</comment>
<evidence type="ECO:0000256" key="11">
    <source>
        <dbReference type="NCBIfam" id="TIGR00232"/>
    </source>
</evidence>
<feature type="binding site" evidence="14">
    <location>
        <begin position="138"/>
        <end position="140"/>
    </location>
    <ligand>
        <name>thiamine diphosphate</name>
        <dbReference type="ChEBI" id="CHEBI:58937"/>
    </ligand>
</feature>
<feature type="binding site" evidence="15">
    <location>
        <position position="209"/>
    </location>
    <ligand>
        <name>Mg(2+)</name>
        <dbReference type="ChEBI" id="CHEBI:18420"/>
    </ligand>
</feature>
<dbReference type="InterPro" id="IPR033247">
    <property type="entry name" value="Transketolase_fam"/>
</dbReference>
<gene>
    <name evidence="20" type="ORF">BSZ36_03695</name>
</gene>
<comment type="cofactor">
    <cofactor evidence="2">
        <name>Co(2+)</name>
        <dbReference type="ChEBI" id="CHEBI:48828"/>
    </cofactor>
</comment>
<feature type="binding site" evidence="13">
    <location>
        <position position="484"/>
    </location>
    <ligand>
        <name>substrate</name>
    </ligand>
</feature>
<dbReference type="GO" id="GO:0005829">
    <property type="term" value="C:cytosol"/>
    <property type="evidence" value="ECO:0007669"/>
    <property type="project" value="TreeGrafter"/>
</dbReference>
<dbReference type="FunFam" id="3.40.50.920:FF:000003">
    <property type="entry name" value="Transketolase"/>
    <property type="match status" value="1"/>
</dbReference>
<dbReference type="InterPro" id="IPR005474">
    <property type="entry name" value="Transketolase_N"/>
</dbReference>
<feature type="binding site" evidence="13">
    <location>
        <position position="543"/>
    </location>
    <ligand>
        <name>substrate</name>
    </ligand>
</feature>
<dbReference type="EMBL" id="MQWB01000001">
    <property type="protein sequence ID" value="OZC02167.1"/>
    <property type="molecule type" value="Genomic_DNA"/>
</dbReference>
<evidence type="ECO:0000256" key="13">
    <source>
        <dbReference type="PIRSR" id="PIRSR605478-2"/>
    </source>
</evidence>
<dbReference type="SUPFAM" id="SSF52922">
    <property type="entry name" value="TK C-terminal domain-like"/>
    <property type="match status" value="1"/>
</dbReference>
<comment type="catalytic activity">
    <reaction evidence="10 17">
        <text>D-sedoheptulose 7-phosphate + D-glyceraldehyde 3-phosphate = aldehydo-D-ribose 5-phosphate + D-xylulose 5-phosphate</text>
        <dbReference type="Rhea" id="RHEA:10508"/>
        <dbReference type="ChEBI" id="CHEBI:57483"/>
        <dbReference type="ChEBI" id="CHEBI:57737"/>
        <dbReference type="ChEBI" id="CHEBI:58273"/>
        <dbReference type="ChEBI" id="CHEBI:59776"/>
        <dbReference type="EC" id="2.2.1.1"/>
    </reaction>
</comment>
<keyword evidence="8 15" id="KW-0460">Magnesium</keyword>
<feature type="site" description="Important for catalytic activity" evidence="16">
    <location>
        <position position="285"/>
    </location>
</feature>
<dbReference type="Proteomes" id="UP000216446">
    <property type="component" value="Unassembled WGS sequence"/>
</dbReference>
<evidence type="ECO:0000256" key="10">
    <source>
        <dbReference type="ARBA" id="ARBA00049473"/>
    </source>
</evidence>
<comment type="cofactor">
    <cofactor evidence="15">
        <name>Mg(2+)</name>
        <dbReference type="ChEBI" id="CHEBI:18420"/>
    </cofactor>
    <text evidence="15">Binds 1 Mg(2+) ion per subunit. Can also utilize other divalent metal cations, such as Ca(2+), Mn(2+) and Co(2+).</text>
</comment>
<dbReference type="Gene3D" id="3.40.50.970">
    <property type="match status" value="2"/>
</dbReference>
<feature type="binding site" evidence="14">
    <location>
        <position position="180"/>
    </location>
    <ligand>
        <name>thiamine diphosphate</name>
        <dbReference type="ChEBI" id="CHEBI:58937"/>
    </ligand>
</feature>
<evidence type="ECO:0000256" key="4">
    <source>
        <dbReference type="ARBA" id="ARBA00011738"/>
    </source>
</evidence>
<feature type="region of interest" description="Disordered" evidence="18">
    <location>
        <begin position="1"/>
        <end position="24"/>
    </location>
</feature>
<dbReference type="GO" id="GO:0009052">
    <property type="term" value="P:pentose-phosphate shunt, non-oxidative branch"/>
    <property type="evidence" value="ECO:0007669"/>
    <property type="project" value="UniProtKB-ARBA"/>
</dbReference>
<feature type="binding site" evidence="14">
    <location>
        <position position="209"/>
    </location>
    <ligand>
        <name>thiamine diphosphate</name>
        <dbReference type="ChEBI" id="CHEBI:58937"/>
    </ligand>
</feature>
<evidence type="ECO:0000256" key="3">
    <source>
        <dbReference type="ARBA" id="ARBA00007131"/>
    </source>
</evidence>
<evidence type="ECO:0000256" key="9">
    <source>
        <dbReference type="ARBA" id="ARBA00023052"/>
    </source>
</evidence>
<dbReference type="InterPro" id="IPR029061">
    <property type="entry name" value="THDP-binding"/>
</dbReference>
<keyword evidence="21" id="KW-1185">Reference proteome</keyword>
<evidence type="ECO:0000259" key="19">
    <source>
        <dbReference type="SMART" id="SM00861"/>
    </source>
</evidence>
<dbReference type="CDD" id="cd02012">
    <property type="entry name" value="TPP_TK"/>
    <property type="match status" value="1"/>
</dbReference>
<evidence type="ECO:0000256" key="17">
    <source>
        <dbReference type="RuleBase" id="RU004996"/>
    </source>
</evidence>
<keyword evidence="9 14" id="KW-0786">Thiamine pyrophosphate</keyword>
<dbReference type="PANTHER" id="PTHR43522">
    <property type="entry name" value="TRANSKETOLASE"/>
    <property type="match status" value="1"/>
</dbReference>
<dbReference type="OrthoDB" id="8732661at2"/>
<feature type="binding site" evidence="15">
    <location>
        <position position="211"/>
    </location>
    <ligand>
        <name>Mg(2+)</name>
        <dbReference type="ChEBI" id="CHEBI:18420"/>
    </ligand>
</feature>
<dbReference type="PROSITE" id="PS00801">
    <property type="entry name" value="TRANSKETOLASE_1"/>
    <property type="match status" value="1"/>
</dbReference>
<accession>A0A259TX17</accession>
<feature type="binding site" evidence="14">
    <location>
        <position position="90"/>
    </location>
    <ligand>
        <name>thiamine diphosphate</name>
        <dbReference type="ChEBI" id="CHEBI:58937"/>
    </ligand>
</feature>
<dbReference type="CDD" id="cd07033">
    <property type="entry name" value="TPP_PYR_DXS_TK_like"/>
    <property type="match status" value="1"/>
</dbReference>
<proteinExistence type="inferred from homology"/>
<comment type="cofactor">
    <cofactor evidence="14">
        <name>thiamine diphosphate</name>
        <dbReference type="ChEBI" id="CHEBI:58937"/>
    </cofactor>
    <text evidence="14">Binds 1 thiamine pyrophosphate per subunit. During the reaction, the substrate forms a covalent intermediate with the cofactor.</text>
</comment>
<dbReference type="EC" id="2.2.1.1" evidence="5 11"/>
<organism evidence="20 21">
    <name type="scientific">Rubricoccus marinus</name>
    <dbReference type="NCBI Taxonomy" id="716817"/>
    <lineage>
        <taxon>Bacteria</taxon>
        <taxon>Pseudomonadati</taxon>
        <taxon>Rhodothermota</taxon>
        <taxon>Rhodothermia</taxon>
        <taxon>Rhodothermales</taxon>
        <taxon>Rubricoccaceae</taxon>
        <taxon>Rubricoccus</taxon>
    </lineage>
</organism>
<dbReference type="SUPFAM" id="SSF52518">
    <property type="entry name" value="Thiamin diphosphate-binding fold (THDP-binding)"/>
    <property type="match status" value="2"/>
</dbReference>
<evidence type="ECO:0000313" key="20">
    <source>
        <dbReference type="EMBL" id="OZC02167.1"/>
    </source>
</evidence>
<evidence type="ECO:0000256" key="16">
    <source>
        <dbReference type="PIRSR" id="PIRSR605478-5"/>
    </source>
</evidence>
<dbReference type="Pfam" id="PF02779">
    <property type="entry name" value="Transket_pyr"/>
    <property type="match status" value="1"/>
</dbReference>
<evidence type="ECO:0000256" key="2">
    <source>
        <dbReference type="ARBA" id="ARBA00001941"/>
    </source>
</evidence>
<evidence type="ECO:0000256" key="12">
    <source>
        <dbReference type="PIRSR" id="PIRSR605478-1"/>
    </source>
</evidence>
<dbReference type="InParanoid" id="A0A259TX17"/>
<evidence type="ECO:0000256" key="7">
    <source>
        <dbReference type="ARBA" id="ARBA00022723"/>
    </source>
</evidence>
<dbReference type="Pfam" id="PF22613">
    <property type="entry name" value="Transketolase_C_1"/>
    <property type="match status" value="1"/>
</dbReference>
<evidence type="ECO:0000256" key="6">
    <source>
        <dbReference type="ARBA" id="ARBA00022679"/>
    </source>
</evidence>
<evidence type="ECO:0000256" key="14">
    <source>
        <dbReference type="PIRSR" id="PIRSR605478-3"/>
    </source>
</evidence>
<dbReference type="Gene3D" id="3.40.50.920">
    <property type="match status" value="1"/>
</dbReference>
<feature type="binding site" evidence="13">
    <location>
        <position position="50"/>
    </location>
    <ligand>
        <name>substrate</name>
    </ligand>
</feature>
<dbReference type="InterPro" id="IPR049557">
    <property type="entry name" value="Transketolase_CS"/>
</dbReference>
<protein>
    <recommendedName>
        <fullName evidence="5 11">Transketolase</fullName>
        <ecNumber evidence="5 11">2.2.1.1</ecNumber>
    </recommendedName>
</protein>
<dbReference type="SMART" id="SM00861">
    <property type="entry name" value="Transket_pyr"/>
    <property type="match status" value="1"/>
</dbReference>
<evidence type="ECO:0000256" key="8">
    <source>
        <dbReference type="ARBA" id="ARBA00022842"/>
    </source>
</evidence>
<dbReference type="InterPro" id="IPR005478">
    <property type="entry name" value="Transketolase_bac-like"/>
</dbReference>
<comment type="caution">
    <text evidence="20">The sequence shown here is derived from an EMBL/GenBank/DDBJ whole genome shotgun (WGS) entry which is preliminary data.</text>
</comment>
<keyword evidence="7 15" id="KW-0479">Metal-binding</keyword>
<feature type="binding site" evidence="13">
    <location>
        <position position="492"/>
    </location>
    <ligand>
        <name>substrate</name>
    </ligand>
</feature>
<sequence>MSDAPAPESAAPDSTAEGRTAEERQRLETAAATAIRGLTIDAIEKANSGHPGLPMGMADAAVVLWTRFLKHNPKAPDWVDRDRFVLSAGHGSMLIYSLLHLSGYDLTLDEIKDFRQIGSRTAGHPERHLLPGIETTTGPLGQGISTAVGLAMAEKHLAAQFNTGEHVVVDHMTYVIASDGDLQEGVSNEASSLAGHLGLGKLVVLYDDNHVSIDGQTDLSFSEDVAMRYDALGWHVVRDIDGHDNEAVARAIETARGTLDRPSLLQIKTTIGFGSPNLAGKADIHSDALGEAELNATKEHLGIPLEPLFHVAPEATTLFHEQAFRGSEAHCDWVGAMDAFREASGDEAAELERRLAGTLPEGWADALPTFEADAKGIATRAASGKVLDAIAPVLPELVGGSADLTPSNKTQAKGMEAFQFATPEGRYVHFGIREHGMGAALNGMALHGGIRPYGGTFLIFSDYMKPAVRLGALMETNPVFVYTHDSVALGEDGPTHQPIEQLAGLRAIPNLLVIRPADANETAAAWKVALEETDRPTALALTRQALPTMDLDAETVHAGVARGAYVVAEASGEAPDVILIASGSEVPLALAAREQLASDGVQARVISMPCDRLFLEQDEAYRESILPRSVRARVAVEAASPTGWGRFVGLDGAVVAIDRFGESGPGAEAYAHLGFTPEAVVTAARSVIDSLS</sequence>
<feature type="binding site" evidence="14">
    <location>
        <position position="285"/>
    </location>
    <ligand>
        <name>thiamine diphosphate</name>
        <dbReference type="ChEBI" id="CHEBI:58937"/>
    </ligand>
</feature>
<feature type="compositionally biased region" description="Low complexity" evidence="18">
    <location>
        <begin position="1"/>
        <end position="17"/>
    </location>
</feature>
<comment type="function">
    <text evidence="17">Catalyzes the transfer of a two-carbon ketol group from a ketose donor to an aldose acceptor, via a covalent intermediate with the cofactor thiamine pyrophosphate.</text>
</comment>
<evidence type="ECO:0000256" key="15">
    <source>
        <dbReference type="PIRSR" id="PIRSR605478-4"/>
    </source>
</evidence>
<comment type="cofactor">
    <cofactor evidence="1">
        <name>Ca(2+)</name>
        <dbReference type="ChEBI" id="CHEBI:29108"/>
    </cofactor>
</comment>
<feature type="binding site" evidence="13">
    <location>
        <position position="285"/>
    </location>
    <ligand>
        <name>substrate</name>
    </ligand>
</feature>
<comment type="subunit">
    <text evidence="4 17">Homodimer.</text>
</comment>
<feature type="binding site" evidence="13">
    <location>
        <position position="407"/>
    </location>
    <ligand>
        <name>substrate</name>
    </ligand>
</feature>
<dbReference type="Pfam" id="PF00456">
    <property type="entry name" value="Transketolase_N"/>
    <property type="match status" value="1"/>
</dbReference>
<dbReference type="RefSeq" id="WP_094546133.1">
    <property type="nucleotide sequence ID" value="NZ_MQWB01000001.1"/>
</dbReference>
<comment type="similarity">
    <text evidence="3 17">Belongs to the transketolase family.</text>
</comment>
<dbReference type="NCBIfam" id="TIGR00232">
    <property type="entry name" value="tktlase_bact"/>
    <property type="match status" value="1"/>
</dbReference>
<feature type="site" description="Important for catalytic activity" evidence="16">
    <location>
        <position position="50"/>
    </location>
</feature>
<evidence type="ECO:0000256" key="18">
    <source>
        <dbReference type="SAM" id="MobiDB-lite"/>
    </source>
</evidence>
<dbReference type="FunFam" id="3.40.50.970:FF:000004">
    <property type="entry name" value="Transketolase"/>
    <property type="match status" value="1"/>
</dbReference>
<dbReference type="AlphaFoldDB" id="A0A259TX17"/>
<dbReference type="GO" id="GO:0004802">
    <property type="term" value="F:transketolase activity"/>
    <property type="evidence" value="ECO:0007669"/>
    <property type="project" value="UniProtKB-UniRule"/>
</dbReference>
<feature type="binding site" evidence="15">
    <location>
        <position position="179"/>
    </location>
    <ligand>
        <name>Mg(2+)</name>
        <dbReference type="ChEBI" id="CHEBI:18420"/>
    </ligand>
</feature>
<evidence type="ECO:0000256" key="1">
    <source>
        <dbReference type="ARBA" id="ARBA00001913"/>
    </source>
</evidence>
<dbReference type="PROSITE" id="PS00802">
    <property type="entry name" value="TRANSKETOLASE_2"/>
    <property type="match status" value="1"/>
</dbReference>
<dbReference type="FunFam" id="3.40.50.970:FF:000003">
    <property type="entry name" value="Transketolase"/>
    <property type="match status" value="1"/>
</dbReference>
<feature type="active site" description="Proton donor" evidence="12">
    <location>
        <position position="434"/>
    </location>
</feature>
<feature type="binding site" evidence="13">
    <location>
        <position position="380"/>
    </location>
    <ligand>
        <name>substrate</name>
    </ligand>
</feature>
<dbReference type="FunCoup" id="A0A259TX17">
    <property type="interactions" value="489"/>
</dbReference>
<dbReference type="InterPro" id="IPR055152">
    <property type="entry name" value="Transketolase-like_C_2"/>
</dbReference>
<dbReference type="PANTHER" id="PTHR43522:SF2">
    <property type="entry name" value="TRANSKETOLASE 1-RELATED"/>
    <property type="match status" value="1"/>
</dbReference>
<reference evidence="20 21" key="1">
    <citation type="submission" date="2016-11" db="EMBL/GenBank/DDBJ databases">
        <title>Study of marine rhodopsin-containing bacteria.</title>
        <authorList>
            <person name="Yoshizawa S."/>
            <person name="Kumagai Y."/>
            <person name="Kogure K."/>
        </authorList>
    </citation>
    <scope>NUCLEOTIDE SEQUENCE [LARGE SCALE GENOMIC DNA]</scope>
    <source>
        <strain evidence="20 21">SG-29</strain>
    </source>
</reference>
<keyword evidence="6 17" id="KW-0808">Transferase</keyword>
<dbReference type="InterPro" id="IPR009014">
    <property type="entry name" value="Transketo_C/PFOR_II"/>
</dbReference>
<evidence type="ECO:0000256" key="5">
    <source>
        <dbReference type="ARBA" id="ARBA00013152"/>
    </source>
</evidence>
<keyword evidence="17" id="KW-0106">Calcium</keyword>
<dbReference type="InterPro" id="IPR005475">
    <property type="entry name" value="Transketolase-like_Pyr-bd"/>
</dbReference>
<dbReference type="InterPro" id="IPR020826">
    <property type="entry name" value="Transketolase_BS"/>
</dbReference>
<evidence type="ECO:0000313" key="21">
    <source>
        <dbReference type="Proteomes" id="UP000216446"/>
    </source>
</evidence>
<feature type="binding site" evidence="13">
    <location>
        <position position="496"/>
    </location>
    <ligand>
        <name>substrate</name>
    </ligand>
</feature>
<feature type="domain" description="Transketolase-like pyrimidine-binding" evidence="19">
    <location>
        <begin position="377"/>
        <end position="548"/>
    </location>
</feature>
<dbReference type="GO" id="GO:0046872">
    <property type="term" value="F:metal ion binding"/>
    <property type="evidence" value="ECO:0007669"/>
    <property type="project" value="UniProtKB-KW"/>
</dbReference>
<feature type="binding site" evidence="14">
    <location>
        <position position="460"/>
    </location>
    <ligand>
        <name>thiamine diphosphate</name>
        <dbReference type="ChEBI" id="CHEBI:58937"/>
    </ligand>
</feature>
<name>A0A259TX17_9BACT</name>